<sequence length="100" mass="11432">MQSGYPASFTREQGFSEADWLSCLPGAVRGRPWRRPRDGRAEVDIDDGRLHLAWQPLAPRQIALIRIPRMAVSYRFEGVGDDAREAFMKYFDLFMQRGGG</sequence>
<name>B1XZW0_LEPCP</name>
<dbReference type="KEGG" id="lch:Lcho_1820"/>
<dbReference type="Proteomes" id="UP000001693">
    <property type="component" value="Chromosome"/>
</dbReference>
<dbReference type="STRING" id="395495.Lcho_1820"/>
<protein>
    <submittedName>
        <fullName evidence="1">Uncharacterized protein</fullName>
    </submittedName>
</protein>
<dbReference type="EMBL" id="CP001013">
    <property type="protein sequence ID" value="ACB34087.1"/>
    <property type="molecule type" value="Genomic_DNA"/>
</dbReference>
<gene>
    <name evidence="1" type="ordered locus">Lcho_1820</name>
</gene>
<dbReference type="HOGENOM" id="CLU_2302595_0_0_4"/>
<proteinExistence type="predicted"/>
<dbReference type="eggNOG" id="ENOG50335X8">
    <property type="taxonomic scope" value="Bacteria"/>
</dbReference>
<accession>B1XZW0</accession>
<dbReference type="OrthoDB" id="8687690at2"/>
<keyword evidence="2" id="KW-1185">Reference proteome</keyword>
<reference evidence="1 2" key="1">
    <citation type="submission" date="2008-03" db="EMBL/GenBank/DDBJ databases">
        <title>Complete sequence of Leptothrix cholodnii SP-6.</title>
        <authorList>
            <consortium name="US DOE Joint Genome Institute"/>
            <person name="Copeland A."/>
            <person name="Lucas S."/>
            <person name="Lapidus A."/>
            <person name="Glavina del Rio T."/>
            <person name="Dalin E."/>
            <person name="Tice H."/>
            <person name="Bruce D."/>
            <person name="Goodwin L."/>
            <person name="Pitluck S."/>
            <person name="Chertkov O."/>
            <person name="Brettin T."/>
            <person name="Detter J.C."/>
            <person name="Han C."/>
            <person name="Kuske C.R."/>
            <person name="Schmutz J."/>
            <person name="Larimer F."/>
            <person name="Land M."/>
            <person name="Hauser L."/>
            <person name="Kyrpides N."/>
            <person name="Lykidis A."/>
            <person name="Emerson D."/>
            <person name="Richardson P."/>
        </authorList>
    </citation>
    <scope>NUCLEOTIDE SEQUENCE [LARGE SCALE GENOMIC DNA]</scope>
    <source>
        <strain evidence="2">ATCC 51168 / LMG 8142 / SP-6</strain>
    </source>
</reference>
<dbReference type="AlphaFoldDB" id="B1XZW0"/>
<dbReference type="RefSeq" id="WP_012346848.1">
    <property type="nucleotide sequence ID" value="NC_010524.1"/>
</dbReference>
<evidence type="ECO:0000313" key="1">
    <source>
        <dbReference type="EMBL" id="ACB34087.1"/>
    </source>
</evidence>
<organism evidence="1 2">
    <name type="scientific">Leptothrix cholodnii (strain ATCC 51168 / LMG 8142 / SP-6)</name>
    <name type="common">Leptothrix discophora (strain SP-6)</name>
    <dbReference type="NCBI Taxonomy" id="395495"/>
    <lineage>
        <taxon>Bacteria</taxon>
        <taxon>Pseudomonadati</taxon>
        <taxon>Pseudomonadota</taxon>
        <taxon>Betaproteobacteria</taxon>
        <taxon>Burkholderiales</taxon>
        <taxon>Sphaerotilaceae</taxon>
        <taxon>Leptothrix</taxon>
    </lineage>
</organism>
<evidence type="ECO:0000313" key="2">
    <source>
        <dbReference type="Proteomes" id="UP000001693"/>
    </source>
</evidence>